<comment type="caution">
    <text evidence="2">The sequence shown here is derived from an EMBL/GenBank/DDBJ whole genome shotgun (WGS) entry which is preliminary data.</text>
</comment>
<feature type="compositionally biased region" description="Polar residues" evidence="1">
    <location>
        <begin position="161"/>
        <end position="210"/>
    </location>
</feature>
<dbReference type="AlphaFoldDB" id="A0A1X0NE41"/>
<name>A0A1X0NE41_9TRYP</name>
<dbReference type="Proteomes" id="UP000192257">
    <property type="component" value="Unassembled WGS sequence"/>
</dbReference>
<evidence type="ECO:0000256" key="1">
    <source>
        <dbReference type="SAM" id="MobiDB-lite"/>
    </source>
</evidence>
<dbReference type="RefSeq" id="XP_028877070.1">
    <property type="nucleotide sequence ID" value="XM_029031629.1"/>
</dbReference>
<feature type="region of interest" description="Disordered" evidence="1">
    <location>
        <begin position="42"/>
        <end position="245"/>
    </location>
</feature>
<feature type="compositionally biased region" description="Polar residues" evidence="1">
    <location>
        <begin position="46"/>
        <end position="65"/>
    </location>
</feature>
<dbReference type="EMBL" id="NBCO01000103">
    <property type="protein sequence ID" value="ORC81926.1"/>
    <property type="molecule type" value="Genomic_DNA"/>
</dbReference>
<proteinExistence type="predicted"/>
<keyword evidence="3" id="KW-1185">Reference proteome</keyword>
<feature type="compositionally biased region" description="Polar residues" evidence="1">
    <location>
        <begin position="118"/>
        <end position="140"/>
    </location>
</feature>
<feature type="compositionally biased region" description="Polar residues" evidence="1">
    <location>
        <begin position="88"/>
        <end position="105"/>
    </location>
</feature>
<sequence length="282" mass="29115">MEANAFTNEPNGTVGDGDFKCTPDSSGTCTVTGDVFTTLFKEEVLPTTSDSTESSNSGTTRSSTAKGDHGPPQEPVETAQEGVRAGQPTLSTNPGTSLQENQNDPNGLHERERGQLTVLPSTAQEQSRGVKDSSSVTSAPQPGHSRPDSEGEPNGEEQIQPAESTPTTEGNPGSSNNTGDQTTTGDSNTTEQASPAESGTTGIEGSQGNGNADATATRTNTTTEAPTTTPSPVPVTDPKISSTITSNVQKNKANVDSSISPVWMRTAAPLLIMAVLFSVTLY</sequence>
<accession>A0A1X0NE41</accession>
<feature type="region of interest" description="Disordered" evidence="1">
    <location>
        <begin position="1"/>
        <end position="28"/>
    </location>
</feature>
<evidence type="ECO:0000313" key="2">
    <source>
        <dbReference type="EMBL" id="ORC81926.1"/>
    </source>
</evidence>
<dbReference type="GeneID" id="39991409"/>
<dbReference type="VEuPathDB" id="TriTrypDB:TM35_001031010"/>
<feature type="compositionally biased region" description="Polar residues" evidence="1">
    <location>
        <begin position="1"/>
        <end position="11"/>
    </location>
</feature>
<gene>
    <name evidence="2" type="ORF">TM35_001031010</name>
</gene>
<organism evidence="2 3">
    <name type="scientific">Trypanosoma theileri</name>
    <dbReference type="NCBI Taxonomy" id="67003"/>
    <lineage>
        <taxon>Eukaryota</taxon>
        <taxon>Discoba</taxon>
        <taxon>Euglenozoa</taxon>
        <taxon>Kinetoplastea</taxon>
        <taxon>Metakinetoplastina</taxon>
        <taxon>Trypanosomatida</taxon>
        <taxon>Trypanosomatidae</taxon>
        <taxon>Trypanosoma</taxon>
    </lineage>
</organism>
<evidence type="ECO:0000313" key="3">
    <source>
        <dbReference type="Proteomes" id="UP000192257"/>
    </source>
</evidence>
<protein>
    <submittedName>
        <fullName evidence="2">Uncharacterized protein</fullName>
    </submittedName>
</protein>
<reference evidence="2 3" key="1">
    <citation type="submission" date="2017-03" db="EMBL/GenBank/DDBJ databases">
        <title>An alternative strategy for trypanosome survival in the mammalian bloodstream revealed through genome and transcriptome analysis of the ubiquitous bovine parasite Trypanosoma (Megatrypanum) theileri.</title>
        <authorList>
            <person name="Kelly S."/>
            <person name="Ivens A."/>
            <person name="Mott A."/>
            <person name="O'Neill E."/>
            <person name="Emms D."/>
            <person name="Macleod O."/>
            <person name="Voorheis P."/>
            <person name="Matthews J."/>
            <person name="Matthews K."/>
            <person name="Carrington M."/>
        </authorList>
    </citation>
    <scope>NUCLEOTIDE SEQUENCE [LARGE SCALE GENOMIC DNA]</scope>
    <source>
        <strain evidence="2">Edinburgh</strain>
    </source>
</reference>
<feature type="compositionally biased region" description="Low complexity" evidence="1">
    <location>
        <begin position="211"/>
        <end position="228"/>
    </location>
</feature>